<name>A0A9D9EHX4_9BACT</name>
<evidence type="ECO:0008006" key="3">
    <source>
        <dbReference type="Google" id="ProtNLM"/>
    </source>
</evidence>
<proteinExistence type="predicted"/>
<dbReference type="AlphaFoldDB" id="A0A9D9EHX4"/>
<comment type="caution">
    <text evidence="1">The sequence shown here is derived from an EMBL/GenBank/DDBJ whole genome shotgun (WGS) entry which is preliminary data.</text>
</comment>
<evidence type="ECO:0000313" key="2">
    <source>
        <dbReference type="Proteomes" id="UP000810252"/>
    </source>
</evidence>
<protein>
    <recommendedName>
        <fullName evidence="3">Cell division protein FtsQ</fullName>
    </recommendedName>
</protein>
<sequence length="262" mass="28955">MKGTGNILGTVLSAAVVLLILLCLAVSAGIGRSIREDTLCSGIAVTIRDSSENRFVSEADIKEYIAGEYGKTEGVPAADIDLKKIEAILDSRSAVLKSEAWCTRDGLLNISITQRRPIMRFQKKGTGFYADADGYIFPMKEGRSSYVVVIDGNIPLDLGSAGRGKATAGKERVWLDRMTALVTYMERHKVWAEDIVQIHVKGNGDLVLIPREGKERFLFGKPVSVEEKFNLMEHYYTGVVPAMGKDRYTSVDVRYRGQIICR</sequence>
<organism evidence="1 2">
    <name type="scientific">Candidatus Cryptobacteroides merdigallinarum</name>
    <dbReference type="NCBI Taxonomy" id="2840770"/>
    <lineage>
        <taxon>Bacteria</taxon>
        <taxon>Pseudomonadati</taxon>
        <taxon>Bacteroidota</taxon>
        <taxon>Bacteroidia</taxon>
        <taxon>Bacteroidales</taxon>
        <taxon>Candidatus Cryptobacteroides</taxon>
    </lineage>
</organism>
<gene>
    <name evidence="1" type="ORF">IAC29_01185</name>
</gene>
<evidence type="ECO:0000313" key="1">
    <source>
        <dbReference type="EMBL" id="MBO8447868.1"/>
    </source>
</evidence>
<accession>A0A9D9EHX4</accession>
<reference evidence="1" key="2">
    <citation type="journal article" date="2021" name="PeerJ">
        <title>Extensive microbial diversity within the chicken gut microbiome revealed by metagenomics and culture.</title>
        <authorList>
            <person name="Gilroy R."/>
            <person name="Ravi A."/>
            <person name="Getino M."/>
            <person name="Pursley I."/>
            <person name="Horton D.L."/>
            <person name="Alikhan N.F."/>
            <person name="Baker D."/>
            <person name="Gharbi K."/>
            <person name="Hall N."/>
            <person name="Watson M."/>
            <person name="Adriaenssens E.M."/>
            <person name="Foster-Nyarko E."/>
            <person name="Jarju S."/>
            <person name="Secka A."/>
            <person name="Antonio M."/>
            <person name="Oren A."/>
            <person name="Chaudhuri R.R."/>
            <person name="La Ragione R."/>
            <person name="Hildebrand F."/>
            <person name="Pallen M.J."/>
        </authorList>
    </citation>
    <scope>NUCLEOTIDE SEQUENCE</scope>
    <source>
        <strain evidence="1">20514</strain>
    </source>
</reference>
<dbReference type="Proteomes" id="UP000810252">
    <property type="component" value="Unassembled WGS sequence"/>
</dbReference>
<reference evidence="1" key="1">
    <citation type="submission" date="2020-10" db="EMBL/GenBank/DDBJ databases">
        <authorList>
            <person name="Gilroy R."/>
        </authorList>
    </citation>
    <scope>NUCLEOTIDE SEQUENCE</scope>
    <source>
        <strain evidence="1">20514</strain>
    </source>
</reference>
<dbReference type="EMBL" id="JADIMQ010000017">
    <property type="protein sequence ID" value="MBO8447868.1"/>
    <property type="molecule type" value="Genomic_DNA"/>
</dbReference>